<dbReference type="RefSeq" id="WP_015245576.1">
    <property type="nucleotide sequence ID" value="NC_019892.1"/>
</dbReference>
<dbReference type="Pfam" id="PF13416">
    <property type="entry name" value="SBP_bac_8"/>
    <property type="match status" value="1"/>
</dbReference>
<dbReference type="EMBL" id="CP003364">
    <property type="protein sequence ID" value="AGA26409.1"/>
    <property type="molecule type" value="Genomic_DNA"/>
</dbReference>
<dbReference type="Proteomes" id="UP000010798">
    <property type="component" value="Chromosome"/>
</dbReference>
<evidence type="ECO:0000256" key="1">
    <source>
        <dbReference type="ARBA" id="ARBA00022729"/>
    </source>
</evidence>
<dbReference type="SUPFAM" id="SSF53850">
    <property type="entry name" value="Periplasmic binding protein-like II"/>
    <property type="match status" value="1"/>
</dbReference>
<keyword evidence="3" id="KW-1185">Reference proteome</keyword>
<protein>
    <submittedName>
        <fullName evidence="2">ABC-type Fe3+ transport system, periplasmic component</fullName>
    </submittedName>
</protein>
<organism evidence="2 3">
    <name type="scientific">Singulisphaera acidiphila (strain ATCC BAA-1392 / DSM 18658 / VKM B-2454 / MOB10)</name>
    <dbReference type="NCBI Taxonomy" id="886293"/>
    <lineage>
        <taxon>Bacteria</taxon>
        <taxon>Pseudomonadati</taxon>
        <taxon>Planctomycetota</taxon>
        <taxon>Planctomycetia</taxon>
        <taxon>Isosphaerales</taxon>
        <taxon>Isosphaeraceae</taxon>
        <taxon>Singulisphaera</taxon>
    </lineage>
</organism>
<dbReference type="PANTHER" id="PTHR30006">
    <property type="entry name" value="THIAMINE-BINDING PERIPLASMIC PROTEIN-RELATED"/>
    <property type="match status" value="1"/>
</dbReference>
<dbReference type="InterPro" id="IPR006059">
    <property type="entry name" value="SBP"/>
</dbReference>
<dbReference type="STRING" id="886293.Sinac_2073"/>
<dbReference type="AlphaFoldDB" id="L0DAL5"/>
<sequence length="356" mass="38057">MARRTPIVAGAIFVLVLVLGVAIFRAGRSNSPEPANPARPTVVLYSVTDRETAQELIDQFEAETGIRVEAKFDTEAAKAVGLVQAIRQEKANPRCDVLWGGGAFFHAMLANDGCLAPAPADLIKAQGTAPRDAQGRWLGFAAAYRVLIVNTDVFGPQSRPHSYRDLAAPRYKGRVGIANPLFGGMAAHVTALFQVLGPDRARRWLSDLKANDCALCGGMADVTKRVASGELWFGITSSIDAHVAVDDGKPVAVVIPDQEPGEIGCMEGFSSVALVADAPHPKEAERLLRFLMSAKTEEILAAGPAQTVGMLPESVARDVRPPWIPPGIRAMDVDWAKAAKSYSESTKAIKEILLGR</sequence>
<evidence type="ECO:0000313" key="2">
    <source>
        <dbReference type="EMBL" id="AGA26409.1"/>
    </source>
</evidence>
<gene>
    <name evidence="2" type="ordered locus">Sinac_2073</name>
</gene>
<dbReference type="OrthoDB" id="9791045at2"/>
<dbReference type="eggNOG" id="COG1840">
    <property type="taxonomic scope" value="Bacteria"/>
</dbReference>
<dbReference type="KEGG" id="saci:Sinac_2073"/>
<accession>L0DAL5</accession>
<dbReference type="Gene3D" id="3.40.190.10">
    <property type="entry name" value="Periplasmic binding protein-like II"/>
    <property type="match status" value="2"/>
</dbReference>
<name>L0DAL5_SINAD</name>
<reference evidence="2 3" key="1">
    <citation type="submission" date="2012-02" db="EMBL/GenBank/DDBJ databases">
        <title>Complete sequence of chromosome of Singulisphaera acidiphila DSM 18658.</title>
        <authorList>
            <consortium name="US DOE Joint Genome Institute (JGI-PGF)"/>
            <person name="Lucas S."/>
            <person name="Copeland A."/>
            <person name="Lapidus A."/>
            <person name="Glavina del Rio T."/>
            <person name="Dalin E."/>
            <person name="Tice H."/>
            <person name="Bruce D."/>
            <person name="Goodwin L."/>
            <person name="Pitluck S."/>
            <person name="Peters L."/>
            <person name="Ovchinnikova G."/>
            <person name="Chertkov O."/>
            <person name="Kyrpides N."/>
            <person name="Mavromatis K."/>
            <person name="Ivanova N."/>
            <person name="Brettin T."/>
            <person name="Detter J.C."/>
            <person name="Han C."/>
            <person name="Larimer F."/>
            <person name="Land M."/>
            <person name="Hauser L."/>
            <person name="Markowitz V."/>
            <person name="Cheng J.-F."/>
            <person name="Hugenholtz P."/>
            <person name="Woyke T."/>
            <person name="Wu D."/>
            <person name="Tindall B."/>
            <person name="Pomrenke H."/>
            <person name="Brambilla E."/>
            <person name="Klenk H.-P."/>
            <person name="Eisen J.A."/>
        </authorList>
    </citation>
    <scope>NUCLEOTIDE SEQUENCE [LARGE SCALE GENOMIC DNA]</scope>
    <source>
        <strain evidence="3">ATCC BAA-1392 / DSM 18658 / VKM B-2454 / MOB10</strain>
    </source>
</reference>
<proteinExistence type="predicted"/>
<dbReference type="HOGENOM" id="CLU_026974_2_0_0"/>
<dbReference type="PANTHER" id="PTHR30006:SF24">
    <property type="entry name" value="SLL0237 PROTEIN"/>
    <property type="match status" value="1"/>
</dbReference>
<keyword evidence="1" id="KW-0732">Signal</keyword>
<evidence type="ECO:0000313" key="3">
    <source>
        <dbReference type="Proteomes" id="UP000010798"/>
    </source>
</evidence>
<dbReference type="PIRSF" id="PIRSF002825">
    <property type="entry name" value="CfbpA"/>
    <property type="match status" value="1"/>
</dbReference>
<dbReference type="InterPro" id="IPR026045">
    <property type="entry name" value="Ferric-bd"/>
</dbReference>